<dbReference type="GO" id="GO:0008745">
    <property type="term" value="F:N-acetylmuramoyl-L-alanine amidase activity"/>
    <property type="evidence" value="ECO:0007669"/>
    <property type="project" value="InterPro"/>
</dbReference>
<keyword evidence="2" id="KW-0472">Membrane</keyword>
<dbReference type="InterPro" id="IPR050695">
    <property type="entry name" value="N-acetylmuramoyl_amidase_3"/>
</dbReference>
<dbReference type="PROSITE" id="PS51677">
    <property type="entry name" value="NODB"/>
    <property type="match status" value="1"/>
</dbReference>
<dbReference type="PANTHER" id="PTHR30404:SF0">
    <property type="entry name" value="N-ACETYLMURAMOYL-L-ALANINE AMIDASE AMIC"/>
    <property type="match status" value="1"/>
</dbReference>
<protein>
    <submittedName>
        <fullName evidence="4">N-acetylmuramoyl-L-alanine amidase</fullName>
    </submittedName>
</protein>
<feature type="domain" description="NodB homology" evidence="3">
    <location>
        <begin position="315"/>
        <end position="521"/>
    </location>
</feature>
<comment type="caution">
    <text evidence="4">The sequence shown here is derived from an EMBL/GenBank/DDBJ whole genome shotgun (WGS) entry which is preliminary data.</text>
</comment>
<keyword evidence="2" id="KW-1133">Transmembrane helix</keyword>
<keyword evidence="1" id="KW-0378">Hydrolase</keyword>
<evidence type="ECO:0000259" key="3">
    <source>
        <dbReference type="PROSITE" id="PS51677"/>
    </source>
</evidence>
<evidence type="ECO:0000313" key="4">
    <source>
        <dbReference type="EMBL" id="RHC47462.1"/>
    </source>
</evidence>
<dbReference type="GO" id="GO:0005975">
    <property type="term" value="P:carbohydrate metabolic process"/>
    <property type="evidence" value="ECO:0007669"/>
    <property type="project" value="InterPro"/>
</dbReference>
<dbReference type="Pfam" id="PF01522">
    <property type="entry name" value="Polysacc_deac_1"/>
    <property type="match status" value="1"/>
</dbReference>
<dbReference type="Proteomes" id="UP000283975">
    <property type="component" value="Unassembled WGS sequence"/>
</dbReference>
<dbReference type="EMBL" id="QSHZ01000054">
    <property type="protein sequence ID" value="RHC47462.1"/>
    <property type="molecule type" value="Genomic_DNA"/>
</dbReference>
<organism evidence="4 5">
    <name type="scientific">Enterocloster bolteae</name>
    <dbReference type="NCBI Taxonomy" id="208479"/>
    <lineage>
        <taxon>Bacteria</taxon>
        <taxon>Bacillati</taxon>
        <taxon>Bacillota</taxon>
        <taxon>Clostridia</taxon>
        <taxon>Lachnospirales</taxon>
        <taxon>Lachnospiraceae</taxon>
        <taxon>Enterocloster</taxon>
    </lineage>
</organism>
<dbReference type="GO" id="GO:0009253">
    <property type="term" value="P:peptidoglycan catabolic process"/>
    <property type="evidence" value="ECO:0007669"/>
    <property type="project" value="InterPro"/>
</dbReference>
<dbReference type="Gene3D" id="3.40.630.40">
    <property type="entry name" value="Zn-dependent exopeptidases"/>
    <property type="match status" value="1"/>
</dbReference>
<dbReference type="InterPro" id="IPR002509">
    <property type="entry name" value="NODB_dom"/>
</dbReference>
<dbReference type="GO" id="GO:0030288">
    <property type="term" value="C:outer membrane-bounded periplasmic space"/>
    <property type="evidence" value="ECO:0007669"/>
    <property type="project" value="TreeGrafter"/>
</dbReference>
<dbReference type="CDD" id="cd10944">
    <property type="entry name" value="CE4_SmPgdA_like"/>
    <property type="match status" value="1"/>
</dbReference>
<evidence type="ECO:0000313" key="5">
    <source>
        <dbReference type="Proteomes" id="UP000283975"/>
    </source>
</evidence>
<dbReference type="InterPro" id="IPR002508">
    <property type="entry name" value="MurNAc-LAA_cat"/>
</dbReference>
<proteinExistence type="predicted"/>
<dbReference type="SUPFAM" id="SSF88713">
    <property type="entry name" value="Glycoside hydrolase/deacetylase"/>
    <property type="match status" value="1"/>
</dbReference>
<keyword evidence="2" id="KW-0812">Transmembrane</keyword>
<feature type="transmembrane region" description="Helical" evidence="2">
    <location>
        <begin position="29"/>
        <end position="52"/>
    </location>
</feature>
<name>A0A414AH60_9FIRM</name>
<evidence type="ECO:0000256" key="2">
    <source>
        <dbReference type="SAM" id="Phobius"/>
    </source>
</evidence>
<sequence length="521" mass="58496">MDRIEIKPYDYGRQTERRRQARRRARRRAFFLAAAELAAGVCMTMAVMAMVIPEKRELGMAGTEQGRIKQEITEQGQIKQEITERERIERQFTGRGGTEILSRILEDTCVLQSSIKGQGESLLSFGSQNSLYTGPPVIAVDAGHGGEDEGASQEGVMEKDINLAIAERLKVKLEDMGYTVVMVREDDAYRSKEERVEAAHKVRAGAYVSIHQNTWEDAAARGIETWYSGKDGASDSRRLAALVHKEAVRSTGAEARELRGDAEFTVTGQTFVPSCLIETGFLSNPRERERLTDPQYQEKLAGGIAKGIDLYFNPKTMYLTFDDGPSAENTSAVLDVLKARNIRATFFVVGENVRKHPDVAKRIAAEGHTIGIHCNRHDYKELYESRDSYLADFEEAYRAVLEVTGVKPVLYRFPGGSINGYNRKVYKEIIAEMDARGFVYFDWNASLDDALKKSRPQELIDNAMKTIMGRQQVVLLAHDMVHSTSLCLDGLIDQLPEYRMEPLTPEVAPVRFREQDSAGVY</sequence>
<dbReference type="SMART" id="SM00646">
    <property type="entry name" value="Ami_3"/>
    <property type="match status" value="1"/>
</dbReference>
<dbReference type="Pfam" id="PF01520">
    <property type="entry name" value="Amidase_3"/>
    <property type="match status" value="1"/>
</dbReference>
<evidence type="ECO:0000256" key="1">
    <source>
        <dbReference type="ARBA" id="ARBA00022801"/>
    </source>
</evidence>
<dbReference type="CDD" id="cd02696">
    <property type="entry name" value="MurNAc-LAA"/>
    <property type="match status" value="1"/>
</dbReference>
<dbReference type="SUPFAM" id="SSF53187">
    <property type="entry name" value="Zn-dependent exopeptidases"/>
    <property type="match status" value="1"/>
</dbReference>
<dbReference type="InterPro" id="IPR011330">
    <property type="entry name" value="Glyco_hydro/deAcase_b/a-brl"/>
</dbReference>
<dbReference type="AlphaFoldDB" id="A0A414AH60"/>
<dbReference type="Gene3D" id="3.20.20.370">
    <property type="entry name" value="Glycoside hydrolase/deacetylase"/>
    <property type="match status" value="1"/>
</dbReference>
<gene>
    <name evidence="4" type="ORF">DW839_29950</name>
</gene>
<dbReference type="PANTHER" id="PTHR30404">
    <property type="entry name" value="N-ACETYLMURAMOYL-L-ALANINE AMIDASE"/>
    <property type="match status" value="1"/>
</dbReference>
<accession>A0A414AH60</accession>
<reference evidence="4 5" key="1">
    <citation type="submission" date="2018-08" db="EMBL/GenBank/DDBJ databases">
        <title>A genome reference for cultivated species of the human gut microbiota.</title>
        <authorList>
            <person name="Zou Y."/>
            <person name="Xue W."/>
            <person name="Luo G."/>
        </authorList>
    </citation>
    <scope>NUCLEOTIDE SEQUENCE [LARGE SCALE GENOMIC DNA]</scope>
    <source>
        <strain evidence="4 5">AM35-14</strain>
    </source>
</reference>